<dbReference type="AlphaFoldDB" id="A0A147KM78"/>
<name>A0A147KM78_THECS</name>
<reference evidence="2" key="1">
    <citation type="journal article" date="2017" name="Acta Aliment.">
        <title>Plant polysaccharide degrading enzyme system of Thermpbifida cellulosilytica TB100 revealed by de novo genome project data.</title>
        <authorList>
            <person name="Toth A."/>
            <person name="Baka E."/>
            <person name="Luzics S."/>
            <person name="Bata-Vidacs I."/>
            <person name="Nagy I."/>
            <person name="Balint B."/>
            <person name="Herceg R."/>
            <person name="Olasz F."/>
            <person name="Wilk T."/>
            <person name="Nagy T."/>
            <person name="Kriszt B."/>
            <person name="Nagy I."/>
            <person name="Kukolya J."/>
        </authorList>
    </citation>
    <scope>NUCLEOTIDE SEQUENCE [LARGE SCALE GENOMIC DNA]</scope>
    <source>
        <strain evidence="2">TB100</strain>
    </source>
</reference>
<protein>
    <submittedName>
        <fullName evidence="1">Uncharacterized protein</fullName>
    </submittedName>
</protein>
<accession>A0A147KM78</accession>
<dbReference type="PATRIC" id="fig|665004.4.peg.4216"/>
<gene>
    <name evidence="1" type="ORF">AC529_01730</name>
</gene>
<organism evidence="1 2">
    <name type="scientific">Thermobifida cellulosilytica TB100</name>
    <dbReference type="NCBI Taxonomy" id="665004"/>
    <lineage>
        <taxon>Bacteria</taxon>
        <taxon>Bacillati</taxon>
        <taxon>Actinomycetota</taxon>
        <taxon>Actinomycetes</taxon>
        <taxon>Streptosporangiales</taxon>
        <taxon>Nocardiopsidaceae</taxon>
        <taxon>Thermobifida</taxon>
    </lineage>
</organism>
<proteinExistence type="predicted"/>
<evidence type="ECO:0000313" key="1">
    <source>
        <dbReference type="EMBL" id="KUP98397.1"/>
    </source>
</evidence>
<dbReference type="EMBL" id="LGEM01000010">
    <property type="protein sequence ID" value="KUP98397.1"/>
    <property type="molecule type" value="Genomic_DNA"/>
</dbReference>
<comment type="caution">
    <text evidence="1">The sequence shown here is derived from an EMBL/GenBank/DDBJ whole genome shotgun (WGS) entry which is preliminary data.</text>
</comment>
<dbReference type="STRING" id="665004.AC529_01730"/>
<sequence>MTYPWNPGTRSRPAAESTCPPHAWITVGTLTSCSRCGQIDWTSSAPRLLPLALVSARALPDLWVAAPGETPAETAARWDAARHILDDLLDEVAAESGEAAA</sequence>
<evidence type="ECO:0000313" key="2">
    <source>
        <dbReference type="Proteomes" id="UP000074382"/>
    </source>
</evidence>
<keyword evidence="2" id="KW-1185">Reference proteome</keyword>
<dbReference type="Proteomes" id="UP000074382">
    <property type="component" value="Unassembled WGS sequence"/>
</dbReference>